<feature type="transmembrane region" description="Helical" evidence="1">
    <location>
        <begin position="101"/>
        <end position="126"/>
    </location>
</feature>
<dbReference type="Proteomes" id="UP001500767">
    <property type="component" value="Unassembled WGS sequence"/>
</dbReference>
<keyword evidence="1" id="KW-0472">Membrane</keyword>
<feature type="transmembrane region" description="Helical" evidence="1">
    <location>
        <begin position="203"/>
        <end position="224"/>
    </location>
</feature>
<keyword evidence="1" id="KW-1133">Transmembrane helix</keyword>
<feature type="transmembrane region" description="Helical" evidence="1">
    <location>
        <begin position="28"/>
        <end position="48"/>
    </location>
</feature>
<feature type="transmembrane region" description="Helical" evidence="1">
    <location>
        <begin position="411"/>
        <end position="433"/>
    </location>
</feature>
<feature type="transmembrane region" description="Helical" evidence="1">
    <location>
        <begin position="133"/>
        <end position="153"/>
    </location>
</feature>
<comment type="caution">
    <text evidence="2">The sequence shown here is derived from an EMBL/GenBank/DDBJ whole genome shotgun (WGS) entry which is preliminary data.</text>
</comment>
<feature type="transmembrane region" description="Helical" evidence="1">
    <location>
        <begin position="486"/>
        <end position="507"/>
    </location>
</feature>
<gene>
    <name evidence="2" type="ORF">GCM10022197_20620</name>
</gene>
<dbReference type="EMBL" id="BAAAYR010000002">
    <property type="protein sequence ID" value="GAA3564805.1"/>
    <property type="molecule type" value="Genomic_DNA"/>
</dbReference>
<organism evidence="2 3">
    <name type="scientific">Microlunatus spumicola</name>
    <dbReference type="NCBI Taxonomy" id="81499"/>
    <lineage>
        <taxon>Bacteria</taxon>
        <taxon>Bacillati</taxon>
        <taxon>Actinomycetota</taxon>
        <taxon>Actinomycetes</taxon>
        <taxon>Propionibacteriales</taxon>
        <taxon>Propionibacteriaceae</taxon>
        <taxon>Microlunatus</taxon>
    </lineage>
</organism>
<evidence type="ECO:0000313" key="3">
    <source>
        <dbReference type="Proteomes" id="UP001500767"/>
    </source>
</evidence>
<dbReference type="RefSeq" id="WP_204910750.1">
    <property type="nucleotide sequence ID" value="NZ_BAAAYR010000002.1"/>
</dbReference>
<reference evidence="3" key="1">
    <citation type="journal article" date="2019" name="Int. J. Syst. Evol. Microbiol.">
        <title>The Global Catalogue of Microorganisms (GCM) 10K type strain sequencing project: providing services to taxonomists for standard genome sequencing and annotation.</title>
        <authorList>
            <consortium name="The Broad Institute Genomics Platform"/>
            <consortium name="The Broad Institute Genome Sequencing Center for Infectious Disease"/>
            <person name="Wu L."/>
            <person name="Ma J."/>
        </authorList>
    </citation>
    <scope>NUCLEOTIDE SEQUENCE [LARGE SCALE GENOMIC DNA]</scope>
    <source>
        <strain evidence="3">JCM 16540</strain>
    </source>
</reference>
<evidence type="ECO:0000256" key="1">
    <source>
        <dbReference type="SAM" id="Phobius"/>
    </source>
</evidence>
<feature type="transmembrane region" description="Helical" evidence="1">
    <location>
        <begin position="236"/>
        <end position="254"/>
    </location>
</feature>
<keyword evidence="1" id="KW-0812">Transmembrane</keyword>
<accession>A0ABP6XC00</accession>
<feature type="transmembrane region" description="Helical" evidence="1">
    <location>
        <begin position="333"/>
        <end position="352"/>
    </location>
</feature>
<feature type="transmembrane region" description="Helical" evidence="1">
    <location>
        <begin position="380"/>
        <end position="405"/>
    </location>
</feature>
<name>A0ABP6XC00_9ACTN</name>
<evidence type="ECO:0000313" key="2">
    <source>
        <dbReference type="EMBL" id="GAA3564805.1"/>
    </source>
</evidence>
<feature type="transmembrane region" description="Helical" evidence="1">
    <location>
        <begin position="60"/>
        <end position="81"/>
    </location>
</feature>
<proteinExistence type="predicted"/>
<feature type="transmembrane region" description="Helical" evidence="1">
    <location>
        <begin position="173"/>
        <end position="191"/>
    </location>
</feature>
<keyword evidence="3" id="KW-1185">Reference proteome</keyword>
<protein>
    <recommendedName>
        <fullName evidence="4">ABC-2 type transport system permease protein</fullName>
    </recommendedName>
</protein>
<evidence type="ECO:0008006" key="4">
    <source>
        <dbReference type="Google" id="ProtNLM"/>
    </source>
</evidence>
<feature type="transmembrane region" description="Helical" evidence="1">
    <location>
        <begin position="308"/>
        <end position="327"/>
    </location>
</feature>
<sequence>MVALLVGLKLTLLRNSLRRSVWRTVGLVLGAVYALGIVVAAYAGLVALRWTSTTVTTQVTVLAYAALTLGWLLLSLLVFGVDETVDPARFALLPVRARELVPGLLAAALVGVPGAATVLLALGLVVTWARTPALAVAALVAAVLGTLTCVLLARTATSAFAASLSSRRFRDLAAVLLAVVGAGLGVGINVLSRAAVDNLDDLAGVLDRLVAVASWTPFGWAWALPGDVARGAWAQAGLHLVLATALVAGLAVAWTHVLGRRLTEPGTGGSGSATVGRAAWVERLYPPDAAGAVAVRSLRYWRRDPRHLATLASALVTPLVLFVVLGMNPDGATRLTVFVPAVLALLIGTSAAQDLSFDGSAVWLHISTGVPGADDRRGRVLASLTVFGPLLVVMHLVVAAVSGAWSDLPGAVGLSAALTLGGLGVGSWVGALWQWPGPAPGENPFQRGSSGGLPALASAMTVLTGTFVAGLPALALVVLGVLVDPLYGWAALPVGLLTGLVLLRVGMVQGGRLLDRRWPEVLRAVSERAA</sequence>
<feature type="transmembrane region" description="Helical" evidence="1">
    <location>
        <begin position="453"/>
        <end position="480"/>
    </location>
</feature>